<dbReference type="AlphaFoldDB" id="A0AA87CT82"/>
<gene>
    <name evidence="1" type="ORF">PROSTU_00248</name>
</gene>
<reference evidence="1 2" key="3">
    <citation type="submission" date="2008-05" db="EMBL/GenBank/DDBJ databases">
        <authorList>
            <person name="Fulton L."/>
            <person name="Clifton S."/>
            <person name="Fulton B."/>
            <person name="Xu J."/>
            <person name="Minx P."/>
            <person name="Pepin K.H."/>
            <person name="Johnson M."/>
            <person name="Thiruvilangam P."/>
            <person name="Bhonagiri V."/>
            <person name="Nash W.E."/>
            <person name="Mardis E.R."/>
            <person name="Wilson R.K."/>
        </authorList>
    </citation>
    <scope>NUCLEOTIDE SEQUENCE [LARGE SCALE GENOMIC DNA]</scope>
    <source>
        <strain evidence="1 2">ATCC 25827</strain>
    </source>
</reference>
<protein>
    <submittedName>
        <fullName evidence="1">Uncharacterized protein</fullName>
    </submittedName>
</protein>
<dbReference type="EMBL" id="ABJD02000046">
    <property type="protein sequence ID" value="EDU61712.1"/>
    <property type="molecule type" value="Genomic_DNA"/>
</dbReference>
<reference evidence="2" key="1">
    <citation type="submission" date="2008-04" db="EMBL/GenBank/DDBJ databases">
        <title>Draft genome sequence of Providencia stuartii (ATCC 25827).</title>
        <authorList>
            <person name="Sudarsanam P."/>
            <person name="Ley R."/>
            <person name="Guruge J."/>
            <person name="Turnbaugh P.J."/>
            <person name="Mahowald M."/>
            <person name="Liep D."/>
            <person name="Gordon J."/>
        </authorList>
    </citation>
    <scope>NUCLEOTIDE SEQUENCE [LARGE SCALE GENOMIC DNA]</scope>
    <source>
        <strain evidence="2">ATCC 25827</strain>
    </source>
</reference>
<comment type="caution">
    <text evidence="1">The sequence shown here is derived from an EMBL/GenBank/DDBJ whole genome shotgun (WGS) entry which is preliminary data.</text>
</comment>
<proteinExistence type="predicted"/>
<dbReference type="Proteomes" id="UP000004506">
    <property type="component" value="Unassembled WGS sequence"/>
</dbReference>
<accession>A0AA87CT82</accession>
<organism evidence="1 2">
    <name type="scientific">Providencia stuartii ATCC 25827</name>
    <dbReference type="NCBI Taxonomy" id="471874"/>
    <lineage>
        <taxon>Bacteria</taxon>
        <taxon>Pseudomonadati</taxon>
        <taxon>Pseudomonadota</taxon>
        <taxon>Gammaproteobacteria</taxon>
        <taxon>Enterobacterales</taxon>
        <taxon>Morganellaceae</taxon>
        <taxon>Providencia</taxon>
    </lineage>
</organism>
<evidence type="ECO:0000313" key="2">
    <source>
        <dbReference type="Proteomes" id="UP000004506"/>
    </source>
</evidence>
<reference evidence="2" key="2">
    <citation type="submission" date="2008-04" db="EMBL/GenBank/DDBJ databases">
        <title>Draft genome sequence of Providencia stuartii(ATCC 25827).</title>
        <authorList>
            <person name="Sudarsanam P."/>
            <person name="Ley R."/>
            <person name="Guruge J."/>
            <person name="Turnbaugh P.J."/>
            <person name="Mahowald M."/>
            <person name="Liep D."/>
            <person name="Gordon J."/>
        </authorList>
    </citation>
    <scope>NUCLEOTIDE SEQUENCE [LARGE SCALE GENOMIC DNA]</scope>
    <source>
        <strain evidence="2">ATCC 25827</strain>
    </source>
</reference>
<evidence type="ECO:0000313" key="1">
    <source>
        <dbReference type="EMBL" id="EDU61712.1"/>
    </source>
</evidence>
<name>A0AA87CT82_PROST</name>
<dbReference type="PROSITE" id="PS51257">
    <property type="entry name" value="PROKAR_LIPOPROTEIN"/>
    <property type="match status" value="1"/>
</dbReference>
<sequence>MVKIHSSHATFGAASTLSCQSQVIISFMLLCRVYKFANKKA</sequence>